<reference evidence="2" key="1">
    <citation type="journal article" date="2022" name="Mol. Ecol. Resour.">
        <title>The genomes of chicory, endive, great burdock and yacon provide insights into Asteraceae palaeo-polyploidization history and plant inulin production.</title>
        <authorList>
            <person name="Fan W."/>
            <person name="Wang S."/>
            <person name="Wang H."/>
            <person name="Wang A."/>
            <person name="Jiang F."/>
            <person name="Liu H."/>
            <person name="Zhao H."/>
            <person name="Xu D."/>
            <person name="Zhang Y."/>
        </authorList>
    </citation>
    <scope>NUCLEOTIDE SEQUENCE [LARGE SCALE GENOMIC DNA]</scope>
    <source>
        <strain evidence="2">cv. Punajuju</strain>
    </source>
</reference>
<gene>
    <name evidence="1" type="ORF">L2E82_21416</name>
</gene>
<evidence type="ECO:0000313" key="1">
    <source>
        <dbReference type="EMBL" id="KAI3750680.1"/>
    </source>
</evidence>
<accession>A0ACB9DW43</accession>
<reference evidence="1 2" key="2">
    <citation type="journal article" date="2022" name="Mol. Ecol. Resour.">
        <title>The genomes of chicory, endive, great burdock and yacon provide insights into Asteraceae paleo-polyploidization history and plant inulin production.</title>
        <authorList>
            <person name="Fan W."/>
            <person name="Wang S."/>
            <person name="Wang H."/>
            <person name="Wang A."/>
            <person name="Jiang F."/>
            <person name="Liu H."/>
            <person name="Zhao H."/>
            <person name="Xu D."/>
            <person name="Zhang Y."/>
        </authorList>
    </citation>
    <scope>NUCLEOTIDE SEQUENCE [LARGE SCALE GENOMIC DNA]</scope>
    <source>
        <strain evidence="2">cv. Punajuju</strain>
        <tissue evidence="1">Leaves</tissue>
    </source>
</reference>
<name>A0ACB9DW43_CICIN</name>
<dbReference type="Proteomes" id="UP001055811">
    <property type="component" value="Linkage Group LG04"/>
</dbReference>
<keyword evidence="2" id="KW-1185">Reference proteome</keyword>
<comment type="caution">
    <text evidence="1">The sequence shown here is derived from an EMBL/GenBank/DDBJ whole genome shotgun (WGS) entry which is preliminary data.</text>
</comment>
<protein>
    <submittedName>
        <fullName evidence="1">Uncharacterized protein</fullName>
    </submittedName>
</protein>
<sequence length="356" mass="38709">MDSSNSGSFQSSSGGAGGGDNNEEYDSRTQSISSFLNPSTHFNPNLNHLLQPLSSSSQHHNNRRPPPSDTSFFDPSSTSSFSNPNANTNMLQDLGSVWTGNIRPDRNLTDFGSYPINPNVNPSTMDTNTKTSRGSDHHQVAVKNPKKRTRASRRAPTTVLTTDTTNFRQMVQEFTGIPTAPFTSAPFSRRLDLFGRGSDGSGGITGSLYPLRPSAQKIQPQQPSFLNSTANIVESGTSNNITTATTSNYQLPPSDIHEFHKQPSTLMDSQNPMLSFQSLLQTTLPQQSNHLSGFHSSSKRWRGQDEKLENFEGLIGNTQNIGGSKLNSALENVVVSSRNGGDQVQGNEDSWICPSN</sequence>
<organism evidence="1 2">
    <name type="scientific">Cichorium intybus</name>
    <name type="common">Chicory</name>
    <dbReference type="NCBI Taxonomy" id="13427"/>
    <lineage>
        <taxon>Eukaryota</taxon>
        <taxon>Viridiplantae</taxon>
        <taxon>Streptophyta</taxon>
        <taxon>Embryophyta</taxon>
        <taxon>Tracheophyta</taxon>
        <taxon>Spermatophyta</taxon>
        <taxon>Magnoliopsida</taxon>
        <taxon>eudicotyledons</taxon>
        <taxon>Gunneridae</taxon>
        <taxon>Pentapetalae</taxon>
        <taxon>asterids</taxon>
        <taxon>campanulids</taxon>
        <taxon>Asterales</taxon>
        <taxon>Asteraceae</taxon>
        <taxon>Cichorioideae</taxon>
        <taxon>Cichorieae</taxon>
        <taxon>Cichoriinae</taxon>
        <taxon>Cichorium</taxon>
    </lineage>
</organism>
<evidence type="ECO:0000313" key="2">
    <source>
        <dbReference type="Proteomes" id="UP001055811"/>
    </source>
</evidence>
<proteinExistence type="predicted"/>
<dbReference type="EMBL" id="CM042012">
    <property type="protein sequence ID" value="KAI3750680.1"/>
    <property type="molecule type" value="Genomic_DNA"/>
</dbReference>